<comment type="caution">
    <text evidence="7">The sequence shown here is derived from an EMBL/GenBank/DDBJ whole genome shotgun (WGS) entry which is preliminary data.</text>
</comment>
<dbReference type="InterPro" id="IPR019787">
    <property type="entry name" value="Znf_PHD-finger"/>
</dbReference>
<dbReference type="PROSITE" id="PS00028">
    <property type="entry name" value="ZINC_FINGER_C2H2_1"/>
    <property type="match status" value="1"/>
</dbReference>
<organism evidence="7 8">
    <name type="scientific">Blattamonas nauphoetae</name>
    <dbReference type="NCBI Taxonomy" id="2049346"/>
    <lineage>
        <taxon>Eukaryota</taxon>
        <taxon>Metamonada</taxon>
        <taxon>Preaxostyla</taxon>
        <taxon>Oxymonadida</taxon>
        <taxon>Blattamonas</taxon>
    </lineage>
</organism>
<reference evidence="7 8" key="1">
    <citation type="journal article" date="2022" name="bioRxiv">
        <title>Genomics of Preaxostyla Flagellates Illuminates Evolutionary Transitions and the Path Towards Mitochondrial Loss.</title>
        <authorList>
            <person name="Novak L.V.F."/>
            <person name="Treitli S.C."/>
            <person name="Pyrih J."/>
            <person name="Halakuc P."/>
            <person name="Pipaliya S.V."/>
            <person name="Vacek V."/>
            <person name="Brzon O."/>
            <person name="Soukal P."/>
            <person name="Eme L."/>
            <person name="Dacks J.B."/>
            <person name="Karnkowska A."/>
            <person name="Elias M."/>
            <person name="Hampl V."/>
        </authorList>
    </citation>
    <scope>NUCLEOTIDE SEQUENCE [LARGE SCALE GENOMIC DNA]</scope>
    <source>
        <strain evidence="7">NAU3</strain>
        <tissue evidence="7">Gut</tissue>
    </source>
</reference>
<evidence type="ECO:0000256" key="1">
    <source>
        <dbReference type="ARBA" id="ARBA00022723"/>
    </source>
</evidence>
<dbReference type="Pfam" id="PF13831">
    <property type="entry name" value="PHD_2"/>
    <property type="match status" value="1"/>
</dbReference>
<name>A0ABQ9XCM3_9EUKA</name>
<keyword evidence="8" id="KW-1185">Reference proteome</keyword>
<feature type="domain" description="PHD-type" evidence="6">
    <location>
        <begin position="39"/>
        <end position="91"/>
    </location>
</feature>
<dbReference type="SMART" id="SM00249">
    <property type="entry name" value="PHD"/>
    <property type="match status" value="2"/>
</dbReference>
<evidence type="ECO:0000256" key="2">
    <source>
        <dbReference type="ARBA" id="ARBA00022771"/>
    </source>
</evidence>
<dbReference type="SUPFAM" id="SSF57903">
    <property type="entry name" value="FYVE/PHD zinc finger"/>
    <property type="match status" value="1"/>
</dbReference>
<dbReference type="InterPro" id="IPR011011">
    <property type="entry name" value="Znf_FYVE_PHD"/>
</dbReference>
<dbReference type="CDD" id="cd15571">
    <property type="entry name" value="ePHD"/>
    <property type="match status" value="1"/>
</dbReference>
<evidence type="ECO:0000256" key="5">
    <source>
        <dbReference type="SAM" id="MobiDB-lite"/>
    </source>
</evidence>
<keyword evidence="2 4" id="KW-0863">Zinc-finger</keyword>
<dbReference type="EMBL" id="JARBJD010000187">
    <property type="protein sequence ID" value="KAK2947965.1"/>
    <property type="molecule type" value="Genomic_DNA"/>
</dbReference>
<sequence>MEEKPETNEKPTIAEEGHLEPQSDNAYLDFLDDELPENEHYCTVCGSQDSDEDDPIVYCDGCQTAVHASCYGITADDLKKDKWYCQPCRKSVPPRLFDGNPNPLRKCLICGHFGGALTEVTGRPEWVHTCCCLNLTEITFTATTANMSTISKRRFQQNCDYCRVKDGGTMVCSYLHCRKAFHPFCAIKNHFHVLHLPNPSITPKASPYLTLFFCPEHSLEIRDSDPKDQYTFYEHRDFKLFVRTPKIEDETIINPDEPAVVDVSKESTDNLEDYTFPLVKKPKKKGRKVDRDKTNYLKRYPYAIAVIDIEAMKESLIDDSPEPPTLPSGAVYDDIRSALIECSKANRPRATRKSQMASVDDFLIGDDIDNHLGIDQLAEEEEKKINEEVLGRDARRKKREEKKHDEDYTERVYSSSIWKDRDTDADDNADSEEKVAKSKRPTHQYTPITTPAKRAPPMFFNTPRNPLDPNLFLSHPSPNSHPHNYVPAFSPGQYGYQPVRGMDATTMRFPSIPSGPPPAQDPNASPYGRSTLMGTSFPNFMESRPNLNSSSNLSNGSGFGG</sequence>
<dbReference type="CDD" id="cd15492">
    <property type="entry name" value="PHD_BRPF_JADE_like"/>
    <property type="match status" value="1"/>
</dbReference>
<dbReference type="PANTHER" id="PTHR13793:SF107">
    <property type="entry name" value="BROMODOMAIN-CONTAINING PROTEIN HOMOLOG"/>
    <property type="match status" value="1"/>
</dbReference>
<dbReference type="Proteomes" id="UP001281761">
    <property type="component" value="Unassembled WGS sequence"/>
</dbReference>
<evidence type="ECO:0000256" key="4">
    <source>
        <dbReference type="PROSITE-ProRule" id="PRU00146"/>
    </source>
</evidence>
<evidence type="ECO:0000313" key="7">
    <source>
        <dbReference type="EMBL" id="KAK2947965.1"/>
    </source>
</evidence>
<dbReference type="Pfam" id="PF13832">
    <property type="entry name" value="zf-HC5HC2H_2"/>
    <property type="match status" value="1"/>
</dbReference>
<dbReference type="PROSITE" id="PS01359">
    <property type="entry name" value="ZF_PHD_1"/>
    <property type="match status" value="1"/>
</dbReference>
<feature type="compositionally biased region" description="Low complexity" evidence="5">
    <location>
        <begin position="546"/>
        <end position="561"/>
    </location>
</feature>
<evidence type="ECO:0000259" key="6">
    <source>
        <dbReference type="PROSITE" id="PS50016"/>
    </source>
</evidence>
<proteinExistence type="predicted"/>
<dbReference type="Gene3D" id="3.30.40.10">
    <property type="entry name" value="Zinc/RING finger domain, C3HC4 (zinc finger)"/>
    <property type="match status" value="2"/>
</dbReference>
<feature type="compositionally biased region" description="Basic and acidic residues" evidence="5">
    <location>
        <begin position="1"/>
        <end position="21"/>
    </location>
</feature>
<dbReference type="PROSITE" id="PS50016">
    <property type="entry name" value="ZF_PHD_2"/>
    <property type="match status" value="1"/>
</dbReference>
<accession>A0ABQ9XCM3</accession>
<evidence type="ECO:0000313" key="8">
    <source>
        <dbReference type="Proteomes" id="UP001281761"/>
    </source>
</evidence>
<dbReference type="InterPro" id="IPR013087">
    <property type="entry name" value="Znf_C2H2_type"/>
</dbReference>
<feature type="region of interest" description="Disordered" evidence="5">
    <location>
        <begin position="393"/>
        <end position="412"/>
    </location>
</feature>
<evidence type="ECO:0000256" key="3">
    <source>
        <dbReference type="ARBA" id="ARBA00022833"/>
    </source>
</evidence>
<protein>
    <submittedName>
        <fullName evidence="7">PHD finger protein rhinoceros</fullName>
    </submittedName>
</protein>
<dbReference type="InterPro" id="IPR013083">
    <property type="entry name" value="Znf_RING/FYVE/PHD"/>
</dbReference>
<dbReference type="InterPro" id="IPR019786">
    <property type="entry name" value="Zinc_finger_PHD-type_CS"/>
</dbReference>
<feature type="region of interest" description="Disordered" evidence="5">
    <location>
        <begin position="510"/>
        <end position="561"/>
    </location>
</feature>
<dbReference type="InterPro" id="IPR001965">
    <property type="entry name" value="Znf_PHD"/>
</dbReference>
<dbReference type="InterPro" id="IPR050701">
    <property type="entry name" value="Histone_Mod_Regulator"/>
</dbReference>
<feature type="region of interest" description="Disordered" evidence="5">
    <location>
        <begin position="1"/>
        <end position="24"/>
    </location>
</feature>
<feature type="region of interest" description="Disordered" evidence="5">
    <location>
        <begin position="421"/>
        <end position="456"/>
    </location>
</feature>
<keyword evidence="1" id="KW-0479">Metal-binding</keyword>
<keyword evidence="3" id="KW-0862">Zinc</keyword>
<gene>
    <name evidence="7" type="ORF">BLNAU_17089</name>
</gene>
<dbReference type="PANTHER" id="PTHR13793">
    <property type="entry name" value="PHD FINGER PROTEINS"/>
    <property type="match status" value="1"/>
</dbReference>